<reference evidence="2" key="1">
    <citation type="submission" date="2021-02" db="EMBL/GenBank/DDBJ databases">
        <authorList>
            <person name="Dougan E. K."/>
            <person name="Rhodes N."/>
            <person name="Thang M."/>
            <person name="Chan C."/>
        </authorList>
    </citation>
    <scope>NUCLEOTIDE SEQUENCE</scope>
</reference>
<feature type="signal peptide" evidence="1">
    <location>
        <begin position="1"/>
        <end position="26"/>
    </location>
</feature>
<dbReference type="OrthoDB" id="412970at2759"/>
<keyword evidence="1" id="KW-0732">Signal</keyword>
<keyword evidence="3" id="KW-1185">Reference proteome</keyword>
<sequence>MRATALITCLWLSLPFSALPLAAVQATSRRLLLKPADGDFVDLGGKAAGRVRLSFNKDLDFRGDYLVFWIADAEYPPRRGPLTVKRSVPADDFLLRNIAQGRHRVTCLVVKAPPSWDAEPSHSSLMHFEVMDQTVAVITMRDFKDLVPSYNWQKAEPWHRLPPGLEIKMDLDKGGSRARIPQPWIWKVKVHLAAFPNMQELAVEVRAETRPADILASLAEQLGDPSLVRTARMIHQSGEQVPTLSSSEAFFNEQNKYTITDSTDYFVPEL</sequence>
<feature type="chain" id="PRO_5032470495" evidence="1">
    <location>
        <begin position="27"/>
        <end position="270"/>
    </location>
</feature>
<name>A0A813G2Z5_POLGL</name>
<evidence type="ECO:0000256" key="1">
    <source>
        <dbReference type="SAM" id="SignalP"/>
    </source>
</evidence>
<dbReference type="AlphaFoldDB" id="A0A813G2Z5"/>
<dbReference type="Proteomes" id="UP000654075">
    <property type="component" value="Unassembled WGS sequence"/>
</dbReference>
<organism evidence="2 3">
    <name type="scientific">Polarella glacialis</name>
    <name type="common">Dinoflagellate</name>
    <dbReference type="NCBI Taxonomy" id="89957"/>
    <lineage>
        <taxon>Eukaryota</taxon>
        <taxon>Sar</taxon>
        <taxon>Alveolata</taxon>
        <taxon>Dinophyceae</taxon>
        <taxon>Suessiales</taxon>
        <taxon>Suessiaceae</taxon>
        <taxon>Polarella</taxon>
    </lineage>
</organism>
<protein>
    <submittedName>
        <fullName evidence="2">Uncharacterized protein</fullName>
    </submittedName>
</protein>
<gene>
    <name evidence="2" type="ORF">PGLA1383_LOCUS36322</name>
</gene>
<evidence type="ECO:0000313" key="2">
    <source>
        <dbReference type="EMBL" id="CAE8618721.1"/>
    </source>
</evidence>
<comment type="caution">
    <text evidence="2">The sequence shown here is derived from an EMBL/GenBank/DDBJ whole genome shotgun (WGS) entry which is preliminary data.</text>
</comment>
<dbReference type="EMBL" id="CAJNNV010026647">
    <property type="protein sequence ID" value="CAE8618721.1"/>
    <property type="molecule type" value="Genomic_DNA"/>
</dbReference>
<evidence type="ECO:0000313" key="3">
    <source>
        <dbReference type="Proteomes" id="UP000654075"/>
    </source>
</evidence>
<proteinExistence type="predicted"/>
<accession>A0A813G2Z5</accession>